<feature type="compositionally biased region" description="Basic and acidic residues" evidence="1">
    <location>
        <begin position="493"/>
        <end position="503"/>
    </location>
</feature>
<dbReference type="Proteomes" id="UP001316803">
    <property type="component" value="Unassembled WGS sequence"/>
</dbReference>
<dbReference type="InterPro" id="IPR057678">
    <property type="entry name" value="DUF7918"/>
</dbReference>
<evidence type="ECO:0000259" key="2">
    <source>
        <dbReference type="Pfam" id="PF25534"/>
    </source>
</evidence>
<evidence type="ECO:0000313" key="4">
    <source>
        <dbReference type="Proteomes" id="UP001316803"/>
    </source>
</evidence>
<sequence length="518" mass="57894">MATTTSAYAVEAGEINDDMSWVLAMRGCARFSITVRHKEIDTTSFGEQYFSIIEASRDKVHGFVRLTEPFRYNCEYCMPLLKERAPQMSFEGLTLEDLLHSPVYTFEIVKAEVPGGTRIVGGDKFSRSPAFHILPLKTVSLPLECSAIDRFAASQINLDDHDPSIGLQGRLPVSEGRYMYFKPREAGREKQFDRELHILNDIKRKGSANGGIKLPEVQGIVVSGEVEEECIGLLIDMIPASSFGTDLLSPGCWTRGELHKKGEQQVTAIVEVLHAHGVTWGDVNAGNVVIDEALDAWVIDFGGMNNPEFVDDDKAETMEGDWQGLFTMVKLSHFGIEILQDGVVANEYADKDAEDALDQETRYVEVKEGKAFAIRLTVDEHFDFEGYDALSVEVSIDGKWTGGICYQRYEFNKGSVIVEVIEGFTELKDGSNYLKCFRFEEAETRQLKKDEKLPDVLEQYKDQGSISVEISRVCGTTYLDQTDDSNNKQQDIVPEKVVKDKSSSTKTRSVSLSDALMD</sequence>
<organism evidence="3 4">
    <name type="scientific">Knufia fluminis</name>
    <dbReference type="NCBI Taxonomy" id="191047"/>
    <lineage>
        <taxon>Eukaryota</taxon>
        <taxon>Fungi</taxon>
        <taxon>Dikarya</taxon>
        <taxon>Ascomycota</taxon>
        <taxon>Pezizomycotina</taxon>
        <taxon>Eurotiomycetes</taxon>
        <taxon>Chaetothyriomycetidae</taxon>
        <taxon>Chaetothyriales</taxon>
        <taxon>Trichomeriaceae</taxon>
        <taxon>Knufia</taxon>
    </lineage>
</organism>
<dbReference type="Pfam" id="PF25534">
    <property type="entry name" value="DUF7918"/>
    <property type="match status" value="1"/>
</dbReference>
<gene>
    <name evidence="3" type="ORF">OHC33_002653</name>
</gene>
<dbReference type="SUPFAM" id="SSF56112">
    <property type="entry name" value="Protein kinase-like (PK-like)"/>
    <property type="match status" value="1"/>
</dbReference>
<keyword evidence="4" id="KW-1185">Reference proteome</keyword>
<protein>
    <recommendedName>
        <fullName evidence="2">DUF7918 domain-containing protein</fullName>
    </recommendedName>
</protein>
<accession>A0AAN8EKS4</accession>
<dbReference type="InterPro" id="IPR011009">
    <property type="entry name" value="Kinase-like_dom_sf"/>
</dbReference>
<feature type="domain" description="DUF7918" evidence="2">
    <location>
        <begin position="336"/>
        <end position="508"/>
    </location>
</feature>
<reference evidence="3 4" key="1">
    <citation type="submission" date="2022-12" db="EMBL/GenBank/DDBJ databases">
        <title>Genomic features and morphological characterization of a novel Knufia sp. strain isolated from spacecraft assembly facility.</title>
        <authorList>
            <person name="Teixeira M."/>
            <person name="Chander A.M."/>
            <person name="Stajich J.E."/>
            <person name="Venkateswaran K."/>
        </authorList>
    </citation>
    <scope>NUCLEOTIDE SEQUENCE [LARGE SCALE GENOMIC DNA]</scope>
    <source>
        <strain evidence="3 4">FJI-L2-BK-P2</strain>
    </source>
</reference>
<comment type="caution">
    <text evidence="3">The sequence shown here is derived from an EMBL/GenBank/DDBJ whole genome shotgun (WGS) entry which is preliminary data.</text>
</comment>
<name>A0AAN8EKS4_9EURO</name>
<proteinExistence type="predicted"/>
<dbReference type="EMBL" id="JAKLMC020000005">
    <property type="protein sequence ID" value="KAK5956080.1"/>
    <property type="molecule type" value="Genomic_DNA"/>
</dbReference>
<evidence type="ECO:0000256" key="1">
    <source>
        <dbReference type="SAM" id="MobiDB-lite"/>
    </source>
</evidence>
<evidence type="ECO:0000313" key="3">
    <source>
        <dbReference type="EMBL" id="KAK5956080.1"/>
    </source>
</evidence>
<feature type="region of interest" description="Disordered" evidence="1">
    <location>
        <begin position="481"/>
        <end position="518"/>
    </location>
</feature>
<dbReference type="Gene3D" id="1.10.510.10">
    <property type="entry name" value="Transferase(Phosphotransferase) domain 1"/>
    <property type="match status" value="1"/>
</dbReference>
<dbReference type="AlphaFoldDB" id="A0AAN8EKS4"/>
<feature type="compositionally biased region" description="Low complexity" evidence="1">
    <location>
        <begin position="504"/>
        <end position="518"/>
    </location>
</feature>